<dbReference type="eggNOG" id="ENOG502SAKB">
    <property type="taxonomic scope" value="Eukaryota"/>
</dbReference>
<feature type="compositionally biased region" description="Low complexity" evidence="1">
    <location>
        <begin position="44"/>
        <end position="55"/>
    </location>
</feature>
<keyword evidence="2" id="KW-0812">Transmembrane</keyword>
<keyword evidence="2" id="KW-1133">Transmembrane helix</keyword>
<dbReference type="OrthoDB" id="5223589at2759"/>
<proteinExistence type="predicted"/>
<dbReference type="EMBL" id="KE148159">
    <property type="protein sequence ID" value="EPE04780.1"/>
    <property type="molecule type" value="Genomic_DNA"/>
</dbReference>
<dbReference type="InterPro" id="IPR010699">
    <property type="entry name" value="DUF1275"/>
</dbReference>
<evidence type="ECO:0000256" key="2">
    <source>
        <dbReference type="SAM" id="Phobius"/>
    </source>
</evidence>
<dbReference type="STRING" id="1262450.S3CVJ0"/>
<keyword evidence="2" id="KW-0472">Membrane</keyword>
<evidence type="ECO:0000313" key="4">
    <source>
        <dbReference type="Proteomes" id="UP000016923"/>
    </source>
</evidence>
<dbReference type="PANTHER" id="PTHR37488:SF2">
    <property type="entry name" value="DUF1275 DOMAIN-CONTAINING PROTEIN"/>
    <property type="match status" value="1"/>
</dbReference>
<feature type="compositionally biased region" description="Polar residues" evidence="1">
    <location>
        <begin position="14"/>
        <end position="24"/>
    </location>
</feature>
<feature type="transmembrane region" description="Helical" evidence="2">
    <location>
        <begin position="195"/>
        <end position="212"/>
    </location>
</feature>
<evidence type="ECO:0000256" key="1">
    <source>
        <dbReference type="SAM" id="MobiDB-lite"/>
    </source>
</evidence>
<organism evidence="3 4">
    <name type="scientific">Ophiostoma piceae (strain UAMH 11346)</name>
    <name type="common">Sap stain fungus</name>
    <dbReference type="NCBI Taxonomy" id="1262450"/>
    <lineage>
        <taxon>Eukaryota</taxon>
        <taxon>Fungi</taxon>
        <taxon>Dikarya</taxon>
        <taxon>Ascomycota</taxon>
        <taxon>Pezizomycotina</taxon>
        <taxon>Sordariomycetes</taxon>
        <taxon>Sordariomycetidae</taxon>
        <taxon>Ophiostomatales</taxon>
        <taxon>Ophiostomataceae</taxon>
        <taxon>Ophiostoma</taxon>
    </lineage>
</organism>
<feature type="region of interest" description="Disordered" evidence="1">
    <location>
        <begin position="1"/>
        <end position="66"/>
    </location>
</feature>
<protein>
    <recommendedName>
        <fullName evidence="5">DUF1275 domain protein</fullName>
    </recommendedName>
</protein>
<feature type="transmembrane region" description="Helical" evidence="2">
    <location>
        <begin position="253"/>
        <end position="270"/>
    </location>
</feature>
<dbReference type="HOGENOM" id="CLU_061825_1_2_1"/>
<name>S3CVJ0_OPHP1</name>
<keyword evidence="4" id="KW-1185">Reference proteome</keyword>
<evidence type="ECO:0000313" key="3">
    <source>
        <dbReference type="EMBL" id="EPE04780.1"/>
    </source>
</evidence>
<dbReference type="AlphaFoldDB" id="S3CVJ0"/>
<reference evidence="3 4" key="1">
    <citation type="journal article" date="2013" name="BMC Genomics">
        <title>The genome and transcriptome of the pine saprophyte Ophiostoma piceae, and a comparison with the bark beetle-associated pine pathogen Grosmannia clavigera.</title>
        <authorList>
            <person name="Haridas S."/>
            <person name="Wang Y."/>
            <person name="Lim L."/>
            <person name="Massoumi Alamouti S."/>
            <person name="Jackman S."/>
            <person name="Docking R."/>
            <person name="Robertson G."/>
            <person name="Birol I."/>
            <person name="Bohlmann J."/>
            <person name="Breuil C."/>
        </authorList>
    </citation>
    <scope>NUCLEOTIDE SEQUENCE [LARGE SCALE GENOMIC DNA]</scope>
    <source>
        <strain evidence="3 4">UAMH 11346</strain>
    </source>
</reference>
<feature type="transmembrane region" description="Helical" evidence="2">
    <location>
        <begin position="131"/>
        <end position="152"/>
    </location>
</feature>
<feature type="transmembrane region" description="Helical" evidence="2">
    <location>
        <begin position="164"/>
        <end position="183"/>
    </location>
</feature>
<dbReference type="Proteomes" id="UP000016923">
    <property type="component" value="Unassembled WGS sequence"/>
</dbReference>
<accession>S3CVJ0</accession>
<dbReference type="Pfam" id="PF06912">
    <property type="entry name" value="DUF1275"/>
    <property type="match status" value="1"/>
</dbReference>
<dbReference type="PANTHER" id="PTHR37488">
    <property type="entry name" value="DUF1275 DOMAIN-CONTAINING PROTEIN"/>
    <property type="match status" value="1"/>
</dbReference>
<dbReference type="VEuPathDB" id="FungiDB:F503_06329"/>
<sequence length="308" mass="33082">MGSTKHQEPLVISSLMTPSTSHTPFASHGHASKPSDDSDKTDSDTSMTSGVSCSPSAPPESPSRGRTFYNHMMADVKPSLMAEFELVVLTFSTGIQDAASFPDYKCFTSNQTGNTVFLMVALVMPELSGNLFITANIGASLGFFLAGAWITGQLSHFVGPRRRLWLVLCNFLQACMVFAAAGIQYKYGIDLQGSRTIGVIGLLAFSAGSQIVQSRSLSMIEISTAMATAAWVDVMVDKRMFILKGNRPQCRRIGFLVALVVGALVGAAVYRMAGSAIALYVSAASKLMVSIIYLFNSSEQRKVEESKV</sequence>
<evidence type="ECO:0008006" key="5">
    <source>
        <dbReference type="Google" id="ProtNLM"/>
    </source>
</evidence>
<feature type="transmembrane region" description="Helical" evidence="2">
    <location>
        <begin position="276"/>
        <end position="295"/>
    </location>
</feature>
<gene>
    <name evidence="3" type="ORF">F503_06329</name>
</gene>
<feature type="compositionally biased region" description="Basic and acidic residues" evidence="1">
    <location>
        <begin position="33"/>
        <end position="43"/>
    </location>
</feature>
<dbReference type="OMA" id="TTVWCEL"/>